<feature type="compositionally biased region" description="Basic residues" evidence="1">
    <location>
        <begin position="95"/>
        <end position="112"/>
    </location>
</feature>
<name>A0A8J8SVT5_HALGN</name>
<comment type="caution">
    <text evidence="2">The sequence shown here is derived from an EMBL/GenBank/DDBJ whole genome shotgun (WGS) entry which is preliminary data.</text>
</comment>
<feature type="compositionally biased region" description="Acidic residues" evidence="1">
    <location>
        <begin position="213"/>
        <end position="225"/>
    </location>
</feature>
<dbReference type="EMBL" id="RRYP01022059">
    <property type="protein sequence ID" value="TNV72500.1"/>
    <property type="molecule type" value="Genomic_DNA"/>
</dbReference>
<evidence type="ECO:0000313" key="2">
    <source>
        <dbReference type="EMBL" id="TNV72500.1"/>
    </source>
</evidence>
<dbReference type="AlphaFoldDB" id="A0A8J8SVT5"/>
<dbReference type="GO" id="GO:0004860">
    <property type="term" value="F:protein kinase inhibitor activity"/>
    <property type="evidence" value="ECO:0007669"/>
    <property type="project" value="TreeGrafter"/>
</dbReference>
<dbReference type="GO" id="GO:0003725">
    <property type="term" value="F:double-stranded RNA binding"/>
    <property type="evidence" value="ECO:0007669"/>
    <property type="project" value="InterPro"/>
</dbReference>
<accession>A0A8J8SVT5</accession>
<protein>
    <submittedName>
        <fullName evidence="2">Uncharacterized protein</fullName>
    </submittedName>
</protein>
<sequence length="240" mass="27882">MEHSSNSHPIPDYLKSQNKFVPHMSVQVERVDNVHGSTAGAGSGDFHQYRQLRRKERYRLVRMEVEHRRAKEKEEHEERRKDRDLECRLKTEKKSAKRRLKKEKAKLLKKVGKQAGEEVRNMLRAKLNASESYQSDSDEDRKEASSSSDEEEESSIGPQIQVEQKEAQQSETIKPVVGQKRFQQQQAPKLEGKVEEPVQQRKPVTYQVKIIDEDAIDDNDDEEGSDGSAYRFGNKKRVHQ</sequence>
<proteinExistence type="predicted"/>
<organism evidence="2 3">
    <name type="scientific">Halteria grandinella</name>
    <dbReference type="NCBI Taxonomy" id="5974"/>
    <lineage>
        <taxon>Eukaryota</taxon>
        <taxon>Sar</taxon>
        <taxon>Alveolata</taxon>
        <taxon>Ciliophora</taxon>
        <taxon>Intramacronucleata</taxon>
        <taxon>Spirotrichea</taxon>
        <taxon>Stichotrichia</taxon>
        <taxon>Sporadotrichida</taxon>
        <taxon>Halteriidae</taxon>
        <taxon>Halteria</taxon>
    </lineage>
</organism>
<feature type="compositionally biased region" description="Basic and acidic residues" evidence="1">
    <location>
        <begin position="190"/>
        <end position="199"/>
    </location>
</feature>
<dbReference type="Pfam" id="PF06658">
    <property type="entry name" value="DUF1168"/>
    <property type="match status" value="1"/>
</dbReference>
<evidence type="ECO:0000256" key="1">
    <source>
        <dbReference type="SAM" id="MobiDB-lite"/>
    </source>
</evidence>
<gene>
    <name evidence="2" type="ORF">FGO68_gene10695</name>
</gene>
<dbReference type="OrthoDB" id="10067079at2759"/>
<dbReference type="PANTHER" id="PTHR13507:SF0">
    <property type="entry name" value="PRKR-INTERACTING PROTEIN 1"/>
    <property type="match status" value="1"/>
</dbReference>
<evidence type="ECO:0000313" key="3">
    <source>
        <dbReference type="Proteomes" id="UP000785679"/>
    </source>
</evidence>
<feature type="region of interest" description="Disordered" evidence="1">
    <location>
        <begin position="65"/>
        <end position="240"/>
    </location>
</feature>
<keyword evidence="3" id="KW-1185">Reference proteome</keyword>
<dbReference type="Proteomes" id="UP000785679">
    <property type="component" value="Unassembled WGS sequence"/>
</dbReference>
<reference evidence="2" key="1">
    <citation type="submission" date="2019-06" db="EMBL/GenBank/DDBJ databases">
        <authorList>
            <person name="Zheng W."/>
        </authorList>
    </citation>
    <scope>NUCLEOTIDE SEQUENCE</scope>
    <source>
        <strain evidence="2">QDHG01</strain>
    </source>
</reference>
<dbReference type="InterPro" id="IPR009548">
    <property type="entry name" value="Prkrip1"/>
</dbReference>
<feature type="compositionally biased region" description="Basic and acidic residues" evidence="1">
    <location>
        <begin position="65"/>
        <end position="94"/>
    </location>
</feature>
<dbReference type="GO" id="GO:0019901">
    <property type="term" value="F:protein kinase binding"/>
    <property type="evidence" value="ECO:0007669"/>
    <property type="project" value="TreeGrafter"/>
</dbReference>
<dbReference type="GO" id="GO:0005730">
    <property type="term" value="C:nucleolus"/>
    <property type="evidence" value="ECO:0007669"/>
    <property type="project" value="TreeGrafter"/>
</dbReference>
<dbReference type="PANTHER" id="PTHR13507">
    <property type="entry name" value="PRKR-INTERACTING PROTEIN 1"/>
    <property type="match status" value="1"/>
</dbReference>